<dbReference type="Pfam" id="PF07963">
    <property type="entry name" value="N_methyl"/>
    <property type="match status" value="1"/>
</dbReference>
<keyword evidence="2" id="KW-0488">Methylation</keyword>
<dbReference type="InterPro" id="IPR045584">
    <property type="entry name" value="Pilin-like"/>
</dbReference>
<dbReference type="PANTHER" id="PTHR30093">
    <property type="entry name" value="GENERAL SECRETION PATHWAY PROTEIN G"/>
    <property type="match status" value="1"/>
</dbReference>
<keyword evidence="4 6" id="KW-1133">Transmembrane helix</keyword>
<keyword evidence="5 6" id="KW-0472">Membrane</keyword>
<organism evidence="7 8">
    <name type="scientific">Longimicrobium terrae</name>
    <dbReference type="NCBI Taxonomy" id="1639882"/>
    <lineage>
        <taxon>Bacteria</taxon>
        <taxon>Pseudomonadati</taxon>
        <taxon>Gemmatimonadota</taxon>
        <taxon>Longimicrobiia</taxon>
        <taxon>Longimicrobiales</taxon>
        <taxon>Longimicrobiaceae</taxon>
        <taxon>Longimicrobium</taxon>
    </lineage>
</organism>
<dbReference type="GO" id="GO:0016020">
    <property type="term" value="C:membrane"/>
    <property type="evidence" value="ECO:0007669"/>
    <property type="project" value="UniProtKB-SubCell"/>
</dbReference>
<evidence type="ECO:0000256" key="4">
    <source>
        <dbReference type="ARBA" id="ARBA00022989"/>
    </source>
</evidence>
<evidence type="ECO:0000313" key="7">
    <source>
        <dbReference type="EMBL" id="MBB6069863.1"/>
    </source>
</evidence>
<keyword evidence="3 6" id="KW-0812">Transmembrane</keyword>
<name>A0A841GW95_9BACT</name>
<gene>
    <name evidence="7" type="ORF">HNQ61_001480</name>
</gene>
<dbReference type="GO" id="GO:0043683">
    <property type="term" value="P:type IV pilus assembly"/>
    <property type="evidence" value="ECO:0007669"/>
    <property type="project" value="InterPro"/>
</dbReference>
<dbReference type="PANTHER" id="PTHR30093:SF44">
    <property type="entry name" value="TYPE II SECRETION SYSTEM CORE PROTEIN G"/>
    <property type="match status" value="1"/>
</dbReference>
<evidence type="ECO:0000256" key="3">
    <source>
        <dbReference type="ARBA" id="ARBA00022692"/>
    </source>
</evidence>
<dbReference type="Gene3D" id="3.30.700.10">
    <property type="entry name" value="Glycoprotein, Type 4 Pilin"/>
    <property type="match status" value="1"/>
</dbReference>
<dbReference type="Pfam" id="PF16732">
    <property type="entry name" value="ComP_DUS"/>
    <property type="match status" value="1"/>
</dbReference>
<dbReference type="RefSeq" id="WP_170039373.1">
    <property type="nucleotide sequence ID" value="NZ_JABDTL010000002.1"/>
</dbReference>
<dbReference type="AlphaFoldDB" id="A0A841GW95"/>
<evidence type="ECO:0000256" key="5">
    <source>
        <dbReference type="ARBA" id="ARBA00023136"/>
    </source>
</evidence>
<comment type="subcellular location">
    <subcellularLocation>
        <location evidence="1">Membrane</location>
        <topology evidence="1">Single-pass membrane protein</topology>
    </subcellularLocation>
</comment>
<evidence type="ECO:0000256" key="6">
    <source>
        <dbReference type="SAM" id="Phobius"/>
    </source>
</evidence>
<keyword evidence="8" id="KW-1185">Reference proteome</keyword>
<sequence>MRDLIRPARGRRGFTLIELMIVVVIIGILAALAIPKFTSVTKRAKESEAAPLLRQIATLQERYHAREGVYTTSMAQLEGGPEMTGGKYYDLSLVAHATGFCAIATPNAEGTAHGLNTFSMDGGAIIHTSAGC</sequence>
<evidence type="ECO:0000313" key="8">
    <source>
        <dbReference type="Proteomes" id="UP000582837"/>
    </source>
</evidence>
<comment type="caution">
    <text evidence="7">The sequence shown here is derived from an EMBL/GenBank/DDBJ whole genome shotgun (WGS) entry which is preliminary data.</text>
</comment>
<evidence type="ECO:0000256" key="2">
    <source>
        <dbReference type="ARBA" id="ARBA00022481"/>
    </source>
</evidence>
<protein>
    <submittedName>
        <fullName evidence="7">Type IV pilus assembly protein PilE</fullName>
    </submittedName>
</protein>
<reference evidence="7 8" key="1">
    <citation type="submission" date="2020-08" db="EMBL/GenBank/DDBJ databases">
        <title>Genomic Encyclopedia of Type Strains, Phase IV (KMG-IV): sequencing the most valuable type-strain genomes for metagenomic binning, comparative biology and taxonomic classification.</title>
        <authorList>
            <person name="Goeker M."/>
        </authorList>
    </citation>
    <scope>NUCLEOTIDE SEQUENCE [LARGE SCALE GENOMIC DNA]</scope>
    <source>
        <strain evidence="7 8">DSM 29007</strain>
    </source>
</reference>
<dbReference type="PROSITE" id="PS00409">
    <property type="entry name" value="PROKAR_NTER_METHYL"/>
    <property type="match status" value="1"/>
</dbReference>
<dbReference type="EMBL" id="JACHIA010000003">
    <property type="protein sequence ID" value="MBB6069863.1"/>
    <property type="molecule type" value="Genomic_DNA"/>
</dbReference>
<evidence type="ECO:0000256" key="1">
    <source>
        <dbReference type="ARBA" id="ARBA00004167"/>
    </source>
</evidence>
<dbReference type="SUPFAM" id="SSF54523">
    <property type="entry name" value="Pili subunits"/>
    <property type="match status" value="1"/>
</dbReference>
<dbReference type="InterPro" id="IPR012902">
    <property type="entry name" value="N_methyl_site"/>
</dbReference>
<feature type="transmembrane region" description="Helical" evidence="6">
    <location>
        <begin position="12"/>
        <end position="34"/>
    </location>
</feature>
<dbReference type="InterPro" id="IPR031982">
    <property type="entry name" value="PilE-like"/>
</dbReference>
<proteinExistence type="predicted"/>
<accession>A0A841GW95</accession>
<dbReference type="Proteomes" id="UP000582837">
    <property type="component" value="Unassembled WGS sequence"/>
</dbReference>
<dbReference type="NCBIfam" id="TIGR02532">
    <property type="entry name" value="IV_pilin_GFxxxE"/>
    <property type="match status" value="1"/>
</dbReference>